<evidence type="ECO:0000313" key="2">
    <source>
        <dbReference type="EMBL" id="KZT66636.1"/>
    </source>
</evidence>
<feature type="region of interest" description="Disordered" evidence="1">
    <location>
        <begin position="1"/>
        <end position="23"/>
    </location>
</feature>
<sequence length="319" mass="35787">MPPVSQSRKKAQKTPKARRRTSEDAAKTFVPLSWLDWKRSFAVTLKPHLLLINSLVPRIQDHDIESEQYHFLNVSLTFTAGRMLPADRESQLAYIVSIHPQAPLRAPGPAQDGATPNTVHHRPLTRGLLAAIQEGAEQNGADDGDVLLVELDKVDGGNPQPDVQDPLAEVSFATNVTEVSQTVPREELRSPDFIEVEEHPLFLHEVKRYPTEFFNATNDEEKLNSIAITMLQTIQQAAEQALKAFPEDNMMHEWIDVTVKVHDVECMYKAVFNGDGSIHIVEYGSKFKSVMTKARTWQIGEYSKRKAAEKGKGKGKARM</sequence>
<feature type="compositionally biased region" description="Basic residues" evidence="1">
    <location>
        <begin position="7"/>
        <end position="19"/>
    </location>
</feature>
<name>A0A165N814_9APHY</name>
<reference evidence="2 3" key="1">
    <citation type="journal article" date="2016" name="Mol. Biol. Evol.">
        <title>Comparative Genomics of Early-Diverging Mushroom-Forming Fungi Provides Insights into the Origins of Lignocellulose Decay Capabilities.</title>
        <authorList>
            <person name="Nagy L.G."/>
            <person name="Riley R."/>
            <person name="Tritt A."/>
            <person name="Adam C."/>
            <person name="Daum C."/>
            <person name="Floudas D."/>
            <person name="Sun H."/>
            <person name="Yadav J.S."/>
            <person name="Pangilinan J."/>
            <person name="Larsson K.H."/>
            <person name="Matsuura K."/>
            <person name="Barry K."/>
            <person name="Labutti K."/>
            <person name="Kuo R."/>
            <person name="Ohm R.A."/>
            <person name="Bhattacharya S.S."/>
            <person name="Shirouzu T."/>
            <person name="Yoshinaga Y."/>
            <person name="Martin F.M."/>
            <person name="Grigoriev I.V."/>
            <person name="Hibbett D.S."/>
        </authorList>
    </citation>
    <scope>NUCLEOTIDE SEQUENCE [LARGE SCALE GENOMIC DNA]</scope>
    <source>
        <strain evidence="2 3">L-15889</strain>
    </source>
</reference>
<protein>
    <submittedName>
        <fullName evidence="2">Uncharacterized protein</fullName>
    </submittedName>
</protein>
<proteinExistence type="predicted"/>
<dbReference type="Proteomes" id="UP000076727">
    <property type="component" value="Unassembled WGS sequence"/>
</dbReference>
<organism evidence="2 3">
    <name type="scientific">Daedalea quercina L-15889</name>
    <dbReference type="NCBI Taxonomy" id="1314783"/>
    <lineage>
        <taxon>Eukaryota</taxon>
        <taxon>Fungi</taxon>
        <taxon>Dikarya</taxon>
        <taxon>Basidiomycota</taxon>
        <taxon>Agaricomycotina</taxon>
        <taxon>Agaricomycetes</taxon>
        <taxon>Polyporales</taxon>
        <taxon>Fomitopsis</taxon>
    </lineage>
</organism>
<keyword evidence="3" id="KW-1185">Reference proteome</keyword>
<dbReference type="EMBL" id="KV429086">
    <property type="protein sequence ID" value="KZT66636.1"/>
    <property type="molecule type" value="Genomic_DNA"/>
</dbReference>
<evidence type="ECO:0000256" key="1">
    <source>
        <dbReference type="SAM" id="MobiDB-lite"/>
    </source>
</evidence>
<dbReference type="OrthoDB" id="10551403at2759"/>
<dbReference type="AlphaFoldDB" id="A0A165N814"/>
<gene>
    <name evidence="2" type="ORF">DAEQUDRAFT_758636</name>
</gene>
<accession>A0A165N814</accession>
<evidence type="ECO:0000313" key="3">
    <source>
        <dbReference type="Proteomes" id="UP000076727"/>
    </source>
</evidence>